<feature type="repeat" description="FG-GAP" evidence="12">
    <location>
        <begin position="507"/>
        <end position="569"/>
    </location>
</feature>
<evidence type="ECO:0000256" key="11">
    <source>
        <dbReference type="ARBA" id="ARBA00093237"/>
    </source>
</evidence>
<protein>
    <recommendedName>
        <fullName evidence="4">Phosphatidylinositol-glycan-specific phospholipase D</fullName>
        <ecNumber evidence="3">3.1.4.50</ecNumber>
    </recommendedName>
    <alternativeName>
        <fullName evidence="10">Glycosyl-phosphatidylinositol-specific phospholipase D</fullName>
    </alternativeName>
</protein>
<evidence type="ECO:0000256" key="6">
    <source>
        <dbReference type="ARBA" id="ARBA00022729"/>
    </source>
</evidence>
<dbReference type="GO" id="GO:0005615">
    <property type="term" value="C:extracellular space"/>
    <property type="evidence" value="ECO:0007669"/>
    <property type="project" value="TreeGrafter"/>
</dbReference>
<keyword evidence="8" id="KW-0378">Hydrolase</keyword>
<reference evidence="15 16" key="1">
    <citation type="submission" date="2016-07" db="EMBL/GenBank/DDBJ databases">
        <title>Pervasive Adenine N6-methylation of Active Genes in Fungi.</title>
        <authorList>
            <consortium name="DOE Joint Genome Institute"/>
            <person name="Mondo S.J."/>
            <person name="Dannebaum R.O."/>
            <person name="Kuo R.C."/>
            <person name="Labutti K."/>
            <person name="Haridas S."/>
            <person name="Kuo A."/>
            <person name="Salamov A."/>
            <person name="Ahrendt S.R."/>
            <person name="Lipzen A."/>
            <person name="Sullivan W."/>
            <person name="Andreopoulos W.B."/>
            <person name="Clum A."/>
            <person name="Lindquist E."/>
            <person name="Daum C."/>
            <person name="Ramamoorthy G.K."/>
            <person name="Gryganskyi A."/>
            <person name="Culley D."/>
            <person name="Magnuson J.K."/>
            <person name="James T.Y."/>
            <person name="O'Malley M.A."/>
            <person name="Stajich J.E."/>
            <person name="Spatafora J.W."/>
            <person name="Visel A."/>
            <person name="Grigoriev I.V."/>
        </authorList>
    </citation>
    <scope>NUCLEOTIDE SEQUENCE [LARGE SCALE GENOMIC DNA]</scope>
    <source>
        <strain evidence="15 16">NRRL 3116</strain>
    </source>
</reference>
<keyword evidence="6" id="KW-0732">Signal</keyword>
<dbReference type="Proteomes" id="UP000193648">
    <property type="component" value="Unassembled WGS sequence"/>
</dbReference>
<evidence type="ECO:0000256" key="4">
    <source>
        <dbReference type="ARBA" id="ARBA00015988"/>
    </source>
</evidence>
<dbReference type="GeneID" id="33572219"/>
<dbReference type="RefSeq" id="XP_021878764.1">
    <property type="nucleotide sequence ID" value="XM_022030377.1"/>
</dbReference>
<sequence length="1136" mass="125070">MLRRSLCRTLSLSVALGLVIVTLNSKRIVLVDSCGVTIHNEVAFRASRILSAHSLAVSFSPFHPSTASTASSPSSSSRLLSLSNLNTDTHQNSVRNQSRGLYDYIPLLAQKESLFAGSFFPDWGYDCIGKIWNQAAEEAHWPPFAEASIRYILETYPKPWDDHVKALIIFLFGIVSHSLGDMSWHALHGLDAGFINTLAQISFQGDYSQGHTLADIGAEFVLSHMSKMDHLLTMWKVPVRDISAIYKRMGYRVPGPVLSHCMRNGFAGAQANARLGSQLFPVYASRSPFLVEQIEDYPMGGLRDMSEWTIDCWSGLVGYLDQERKLPSGIGDRNNTFNMCYALWEERTRRGRRAAMERTREGRVRHQHGHRGQGTSGVDGALALIKLSDAGLKVVTDVDDNTGMVTFSIKEIVDDDQKAKEMGAGEMVQVLNIADDSEAKVKDDGMGVFKSLFRSDMQQQIFSKNKLDGSDSRDQVIAQLEPTANHNDDGLVNESGGCLSFSDGQDSNARTFFLPVEYSSFGHAAATGDFDGDGDVDMAISAPHFHIDPLVPSQGAVFILPGRSVFASAEGNGEESGTDVRSVASQILYGDPEQPQSRFGWSLAVVDMNQDGIDDLAIGSPGYGAKGLEYDGAVFVYFGHKGTGLSKRPDLVIHHDRDKDVTDRVPPRMNALTGLGRVLQGLDLTGTGYKDLIMGMPTAITPIRWPLEKRLSTDASRNNDNGNDVNIDEDHRMEDSKPRRFNPQAGKVLVFLSAGNHTGHKLDTQRDWEVQGEDAFGWFGASFAVVSQIYPQHIKTKSKKWSIQSLTSILKRIQLSLSDLWGWSRRASYDYEDKSAELRRILVVGSPAFGVGEAEAMRGKIEGFVIPDLLKRYSHMPATAQDNRELLEPQKAFTIHGNAKFQQLGSSLSGTRHISSKTPIGAFEPEYLIVGSQSEDVLRRLPQFGRLWQAGMVRILDITTLSDGTEIGISDLDADKEIIRDSLQGSQSMAHLSAAMEVSTNGRSLWLTEPYAKAEAGRLLEWVPSFEKTDDKDVGRRKKIKQNKKDVLGVRGRQLAHGCNNDGVIGEGDGDGDDDEDPIRDGIKQCFIGTDFRGRFGSQLLVGDLNKDGRDDVVVTSSHSSQYATMAGTVTIKFRP</sequence>
<feature type="domain" description="Phospholipase C/D" evidence="14">
    <location>
        <begin position="104"/>
        <end position="236"/>
    </location>
</feature>
<dbReference type="InterPro" id="IPR028994">
    <property type="entry name" value="Integrin_alpha_N"/>
</dbReference>
<gene>
    <name evidence="15" type="ORF">BCR41DRAFT_424119</name>
</gene>
<comment type="subcellular location">
    <subcellularLocation>
        <location evidence="1">Secreted</location>
    </subcellularLocation>
</comment>
<evidence type="ECO:0000256" key="5">
    <source>
        <dbReference type="ARBA" id="ARBA00022525"/>
    </source>
</evidence>
<evidence type="ECO:0000256" key="12">
    <source>
        <dbReference type="PROSITE-ProRule" id="PRU00803"/>
    </source>
</evidence>
<evidence type="ECO:0000256" key="3">
    <source>
        <dbReference type="ARBA" id="ARBA00012284"/>
    </source>
</evidence>
<dbReference type="PANTHER" id="PTHR23221">
    <property type="entry name" value="GLYCOSYLPHOSPHATIDYLINOSITOL PHOSPHOLIPASE D"/>
    <property type="match status" value="1"/>
</dbReference>
<evidence type="ECO:0000313" key="16">
    <source>
        <dbReference type="Proteomes" id="UP000193648"/>
    </source>
</evidence>
<evidence type="ECO:0000259" key="14">
    <source>
        <dbReference type="Pfam" id="PF00882"/>
    </source>
</evidence>
<dbReference type="EMBL" id="MCFF01000034">
    <property type="protein sequence ID" value="ORZ09311.1"/>
    <property type="molecule type" value="Genomic_DNA"/>
</dbReference>
<comment type="similarity">
    <text evidence="2">Belongs to the GPLD1 family.</text>
</comment>
<dbReference type="STRING" id="64571.A0A1Y2GFC1"/>
<dbReference type="InterPro" id="IPR029002">
    <property type="entry name" value="PLPC/GPLD1"/>
</dbReference>
<dbReference type="GO" id="GO:0004621">
    <property type="term" value="F:glycosylphosphatidylinositol phospholipase D activity"/>
    <property type="evidence" value="ECO:0007669"/>
    <property type="project" value="UniProtKB-EC"/>
</dbReference>
<evidence type="ECO:0000256" key="9">
    <source>
        <dbReference type="ARBA" id="ARBA00023180"/>
    </source>
</evidence>
<evidence type="ECO:0000256" key="10">
    <source>
        <dbReference type="ARBA" id="ARBA00029753"/>
    </source>
</evidence>
<evidence type="ECO:0000256" key="1">
    <source>
        <dbReference type="ARBA" id="ARBA00004613"/>
    </source>
</evidence>
<dbReference type="SMART" id="SM00191">
    <property type="entry name" value="Int_alpha"/>
    <property type="match status" value="4"/>
</dbReference>
<keyword evidence="5" id="KW-0964">Secreted</keyword>
<dbReference type="InterPro" id="IPR013517">
    <property type="entry name" value="FG-GAP"/>
</dbReference>
<evidence type="ECO:0000256" key="7">
    <source>
        <dbReference type="ARBA" id="ARBA00022737"/>
    </source>
</evidence>
<organism evidence="15 16">
    <name type="scientific">Lobosporangium transversale</name>
    <dbReference type="NCBI Taxonomy" id="64571"/>
    <lineage>
        <taxon>Eukaryota</taxon>
        <taxon>Fungi</taxon>
        <taxon>Fungi incertae sedis</taxon>
        <taxon>Mucoromycota</taxon>
        <taxon>Mortierellomycotina</taxon>
        <taxon>Mortierellomycetes</taxon>
        <taxon>Mortierellales</taxon>
        <taxon>Mortierellaceae</taxon>
        <taxon>Lobosporangium</taxon>
    </lineage>
</organism>
<evidence type="ECO:0000256" key="13">
    <source>
        <dbReference type="SAM" id="MobiDB-lite"/>
    </source>
</evidence>
<dbReference type="PANTHER" id="PTHR23221:SF7">
    <property type="entry name" value="PHOSPHATIDYLINOSITOL-GLYCAN-SPECIFIC PHOSPHOLIPASE D"/>
    <property type="match status" value="1"/>
</dbReference>
<dbReference type="EC" id="3.1.4.50" evidence="3"/>
<dbReference type="Gene3D" id="2.130.10.130">
    <property type="entry name" value="Integrin alpha, N-terminal"/>
    <property type="match status" value="2"/>
</dbReference>
<dbReference type="InterPro" id="IPR013519">
    <property type="entry name" value="Int_alpha_beta-p"/>
</dbReference>
<dbReference type="SUPFAM" id="SSF69318">
    <property type="entry name" value="Integrin alpha N-terminal domain"/>
    <property type="match status" value="2"/>
</dbReference>
<feature type="region of interest" description="Disordered" evidence="13">
    <location>
        <begin position="714"/>
        <end position="739"/>
    </location>
</feature>
<dbReference type="GO" id="GO:0031012">
    <property type="term" value="C:extracellular matrix"/>
    <property type="evidence" value="ECO:0007669"/>
    <property type="project" value="TreeGrafter"/>
</dbReference>
<keyword evidence="9" id="KW-0325">Glycoprotein</keyword>
<keyword evidence="16" id="KW-1185">Reference proteome</keyword>
<accession>A0A1Y2GFC1</accession>
<evidence type="ECO:0000313" key="15">
    <source>
        <dbReference type="EMBL" id="ORZ09311.1"/>
    </source>
</evidence>
<feature type="repeat" description="FG-GAP" evidence="12">
    <location>
        <begin position="586"/>
        <end position="646"/>
    </location>
</feature>
<name>A0A1Y2GFC1_9FUNG</name>
<comment type="catalytic activity">
    <reaction evidence="11">
        <text>a 6-(alpha-D-glucosaminyl)-1-(1,2-diacyl-sn-glycero-3-phospho)-1D-myo-inositol + H2O = 6-(alpha-D-glucosaminyl)-1D-myo-inositol + a 1,2-diacyl-sn-glycero-3-phosphate + H(+)</text>
        <dbReference type="Rhea" id="RHEA:10832"/>
        <dbReference type="ChEBI" id="CHEBI:15377"/>
        <dbReference type="ChEBI" id="CHEBI:15378"/>
        <dbReference type="ChEBI" id="CHEBI:57997"/>
        <dbReference type="ChEBI" id="CHEBI:58608"/>
        <dbReference type="ChEBI" id="CHEBI:58700"/>
        <dbReference type="EC" id="3.1.4.50"/>
    </reaction>
</comment>
<evidence type="ECO:0000256" key="8">
    <source>
        <dbReference type="ARBA" id="ARBA00022801"/>
    </source>
</evidence>
<feature type="compositionally biased region" description="Polar residues" evidence="13">
    <location>
        <begin position="714"/>
        <end position="724"/>
    </location>
</feature>
<dbReference type="OrthoDB" id="5317514at2759"/>
<dbReference type="InParanoid" id="A0A1Y2GFC1"/>
<dbReference type="PROSITE" id="PS51470">
    <property type="entry name" value="FG_GAP"/>
    <property type="match status" value="2"/>
</dbReference>
<proteinExistence type="inferred from homology"/>
<comment type="caution">
    <text evidence="15">The sequence shown here is derived from an EMBL/GenBank/DDBJ whole genome shotgun (WGS) entry which is preliminary data.</text>
</comment>
<dbReference type="AlphaFoldDB" id="A0A1Y2GFC1"/>
<feature type="compositionally biased region" description="Basic and acidic residues" evidence="13">
    <location>
        <begin position="728"/>
        <end position="738"/>
    </location>
</feature>
<dbReference type="Pfam" id="PF00882">
    <property type="entry name" value="Zn_dep_PLPC"/>
    <property type="match status" value="1"/>
</dbReference>
<dbReference type="Pfam" id="PF01839">
    <property type="entry name" value="FG-GAP"/>
    <property type="match status" value="3"/>
</dbReference>
<keyword evidence="7" id="KW-0677">Repeat</keyword>
<evidence type="ECO:0000256" key="2">
    <source>
        <dbReference type="ARBA" id="ARBA00008652"/>
    </source>
</evidence>